<sequence>MPFEIDFLPVGNGTKSGDAICLRYGNPNSGFAIHVVDGGYTETGEDIVVHLKTRFGNPRRIDHVVLTHPDTDHISGLFELFYNFQVGTLWMHRPWLHADQIIHRFHGNWSLGGLTNHLRDQFAALRELEELALANGARVMSPVQGRNIGAFTILAPSIDRYQNIIVELPNTPAEVKSRKTSSYSPLEKAFEETSRALTRFVPENWYGETLSDDPDTTTPSNESSIVQAAIIDGIKILLTGDVGPIGLFDSFAYASRFDFSSPHLIQVPHHGSRRNVTQTALDFWLGSAVAPGIERGVAICSAALNDGDHPRAIVENAFLRRGYPVYSTKGQVLSYSFGMADRGYLPVQPAPFRTRVEG</sequence>
<organism evidence="2 3">
    <name type="scientific">Rhizobium hidalgonense</name>
    <dbReference type="NCBI Taxonomy" id="1538159"/>
    <lineage>
        <taxon>Bacteria</taxon>
        <taxon>Pseudomonadati</taxon>
        <taxon>Pseudomonadota</taxon>
        <taxon>Alphaproteobacteria</taxon>
        <taxon>Hyphomicrobiales</taxon>
        <taxon>Rhizobiaceae</taxon>
        <taxon>Rhizobium/Agrobacterium group</taxon>
        <taxon>Rhizobium</taxon>
    </lineage>
</organism>
<dbReference type="Proteomes" id="UP001268610">
    <property type="component" value="Unassembled WGS sequence"/>
</dbReference>
<dbReference type="EMBL" id="JAVLSF010000012">
    <property type="protein sequence ID" value="MDR9775024.1"/>
    <property type="molecule type" value="Genomic_DNA"/>
</dbReference>
<dbReference type="RefSeq" id="WP_310857331.1">
    <property type="nucleotide sequence ID" value="NZ_JAVLSD010000032.1"/>
</dbReference>
<protein>
    <submittedName>
        <fullName evidence="2">MBL fold metallo-hydrolase</fullName>
    </submittedName>
</protein>
<dbReference type="SUPFAM" id="SSF56281">
    <property type="entry name" value="Metallo-hydrolase/oxidoreductase"/>
    <property type="match status" value="1"/>
</dbReference>
<reference evidence="2" key="1">
    <citation type="submission" date="2023-04" db="EMBL/GenBank/DDBJ databases">
        <title>Genomic characterization of faba bean (Vicia faba) microsymbionts in Mexican soils.</title>
        <authorList>
            <person name="Rivera Orduna F.N."/>
            <person name="Guevara-Luna J."/>
            <person name="Yan J."/>
            <person name="Arroyo-Herrera I."/>
            <person name="Li Y."/>
            <person name="Vasquez-Murrieta M.S."/>
            <person name="Wang E.T."/>
        </authorList>
    </citation>
    <scope>NUCLEOTIDE SEQUENCE</scope>
    <source>
        <strain evidence="2">CH26</strain>
    </source>
</reference>
<proteinExistence type="predicted"/>
<accession>A0AAJ2GXT9</accession>
<dbReference type="InterPro" id="IPR001279">
    <property type="entry name" value="Metallo-B-lactamas"/>
</dbReference>
<comment type="caution">
    <text evidence="2">The sequence shown here is derived from an EMBL/GenBank/DDBJ whole genome shotgun (WGS) entry which is preliminary data.</text>
</comment>
<evidence type="ECO:0000313" key="3">
    <source>
        <dbReference type="Proteomes" id="UP001268610"/>
    </source>
</evidence>
<gene>
    <name evidence="2" type="ORF">RJJ65_20675</name>
</gene>
<evidence type="ECO:0000259" key="1">
    <source>
        <dbReference type="Pfam" id="PF00753"/>
    </source>
</evidence>
<evidence type="ECO:0000313" key="2">
    <source>
        <dbReference type="EMBL" id="MDR9775024.1"/>
    </source>
</evidence>
<dbReference type="PANTHER" id="PTHR30619:SF1">
    <property type="entry name" value="RECOMBINATION PROTEIN 2"/>
    <property type="match status" value="1"/>
</dbReference>
<dbReference type="InterPro" id="IPR052159">
    <property type="entry name" value="Competence_DNA_uptake"/>
</dbReference>
<feature type="domain" description="Metallo-beta-lactamase" evidence="1">
    <location>
        <begin position="35"/>
        <end position="92"/>
    </location>
</feature>
<dbReference type="Pfam" id="PF00753">
    <property type="entry name" value="Lactamase_B"/>
    <property type="match status" value="1"/>
</dbReference>
<name>A0AAJ2GXT9_9HYPH</name>
<dbReference type="InterPro" id="IPR036866">
    <property type="entry name" value="RibonucZ/Hydroxyglut_hydro"/>
</dbReference>
<dbReference type="PANTHER" id="PTHR30619">
    <property type="entry name" value="DNA INTERNALIZATION/COMPETENCE PROTEIN COMEC/REC2"/>
    <property type="match status" value="1"/>
</dbReference>
<dbReference type="AlphaFoldDB" id="A0AAJ2GXT9"/>
<dbReference type="Gene3D" id="3.60.15.10">
    <property type="entry name" value="Ribonuclease Z/Hydroxyacylglutathione hydrolase-like"/>
    <property type="match status" value="1"/>
</dbReference>